<keyword evidence="6" id="KW-0443">Lipid metabolism</keyword>
<dbReference type="Proteomes" id="UP000664701">
    <property type="component" value="Chromosome"/>
</dbReference>
<dbReference type="Pfam" id="PF03706">
    <property type="entry name" value="LPG_synthase_TM"/>
    <property type="match status" value="1"/>
</dbReference>
<feature type="transmembrane region" description="Helical" evidence="6">
    <location>
        <begin position="121"/>
        <end position="142"/>
    </location>
</feature>
<keyword evidence="3 6" id="KW-0812">Transmembrane</keyword>
<dbReference type="RefSeq" id="WP_207940800.1">
    <property type="nucleotide sequence ID" value="NZ_CP147251.1"/>
</dbReference>
<dbReference type="PANTHER" id="PTHR37693">
    <property type="entry name" value="PHOSPHATIDYLGLYCEROL LYSYLTRANSFERASE"/>
    <property type="match status" value="1"/>
</dbReference>
<feature type="transmembrane region" description="Helical" evidence="6">
    <location>
        <begin position="255"/>
        <end position="274"/>
    </location>
</feature>
<evidence type="ECO:0000256" key="5">
    <source>
        <dbReference type="ARBA" id="ARBA00023136"/>
    </source>
</evidence>
<evidence type="ECO:0000256" key="6">
    <source>
        <dbReference type="RuleBase" id="RU363042"/>
    </source>
</evidence>
<dbReference type="InterPro" id="IPR022791">
    <property type="entry name" value="L-PG_synthase/AglD"/>
</dbReference>
<gene>
    <name evidence="6" type="primary">mprF</name>
    <name evidence="7" type="ORF">DOK78_001660</name>
</gene>
<reference evidence="7 8" key="1">
    <citation type="submission" date="2021-03" db="EMBL/GenBank/DDBJ databases">
        <authorList>
            <person name="Gilmore M.S."/>
            <person name="Schwartzman J."/>
            <person name="Van Tyne D."/>
            <person name="Martin M."/>
            <person name="Earl A.M."/>
            <person name="Manson A.L."/>
            <person name="Straub T."/>
            <person name="Salamzade R."/>
            <person name="Saavedra J."/>
            <person name="Lebreton F."/>
            <person name="Prichula J."/>
            <person name="Schaufler K."/>
            <person name="Gaca A."/>
            <person name="Sgardioli B."/>
            <person name="Wagenaar J."/>
            <person name="Strong T."/>
        </authorList>
    </citation>
    <scope>NUCLEOTIDE SEQUENCE [LARGE SCALE GENOMIC DNA]</scope>
    <source>
        <strain evidence="7 8">DIV2402</strain>
    </source>
</reference>
<comment type="subcellular location">
    <subcellularLocation>
        <location evidence="1 6">Cell membrane</location>
        <topology evidence="1 6">Multi-pass membrane protein</topology>
    </subcellularLocation>
</comment>
<comment type="function">
    <text evidence="6">Catalyzes the transfer of a lysyl group from L-lysyl-tRNA(Lys) to membrane-bound phosphatidylglycerol (PG), which produces lysylphosphatidylglycerol (LPG), a major component of the bacterial membrane with a positive net charge. LPG synthesis contributes to bacterial virulence as it is involved in the resistance mechanism against cationic antimicrobial peptides (CAMP) produces by the host's immune system (defensins, cathelicidins) and by the competing microorganisms.</text>
</comment>
<protein>
    <recommendedName>
        <fullName evidence="6">Phosphatidylglycerol lysyltransferase</fullName>
        <ecNumber evidence="6">2.3.2.3</ecNumber>
    </recommendedName>
    <alternativeName>
        <fullName evidence="6">Lysylphosphatidylglycerol synthase</fullName>
    </alternativeName>
</protein>
<evidence type="ECO:0000256" key="3">
    <source>
        <dbReference type="ARBA" id="ARBA00022692"/>
    </source>
</evidence>
<accession>A0ABZ2SNC5</accession>
<feature type="transmembrane region" description="Helical" evidence="6">
    <location>
        <begin position="305"/>
        <end position="325"/>
    </location>
</feature>
<keyword evidence="5 6" id="KW-0472">Membrane</keyword>
<feature type="transmembrane region" description="Helical" evidence="6">
    <location>
        <begin position="154"/>
        <end position="177"/>
    </location>
</feature>
<dbReference type="PANTHER" id="PTHR37693:SF1">
    <property type="entry name" value="INTEGRAL MEMBRANE PROTEIN"/>
    <property type="match status" value="1"/>
</dbReference>
<proteinExistence type="inferred from homology"/>
<keyword evidence="8" id="KW-1185">Reference proteome</keyword>
<keyword evidence="2" id="KW-1003">Cell membrane</keyword>
<name>A0ABZ2SNC5_9ENTE</name>
<keyword evidence="4 6" id="KW-1133">Transmembrane helix</keyword>
<reference evidence="7 8" key="2">
    <citation type="submission" date="2024-03" db="EMBL/GenBank/DDBJ databases">
        <title>The Genome Sequence of Enterococcus sp. DIV2402.</title>
        <authorList>
            <consortium name="The Broad Institute Genomics Platform"/>
            <consortium name="The Broad Institute Microbial Omics Core"/>
            <consortium name="The Broad Institute Genomic Center for Infectious Diseases"/>
            <person name="Earl A."/>
            <person name="Manson A."/>
            <person name="Gilmore M."/>
            <person name="Schwartman J."/>
            <person name="Shea T."/>
            <person name="Abouelleil A."/>
            <person name="Cao P."/>
            <person name="Chapman S."/>
            <person name="Cusick C."/>
            <person name="Young S."/>
            <person name="Neafsey D."/>
            <person name="Nusbaum C."/>
            <person name="Birren B."/>
        </authorList>
    </citation>
    <scope>NUCLEOTIDE SEQUENCE [LARGE SCALE GENOMIC DNA]</scope>
    <source>
        <strain evidence="7 8">DIV2402</strain>
    </source>
</reference>
<feature type="transmembrane region" description="Helical" evidence="6">
    <location>
        <begin position="80"/>
        <end position="101"/>
    </location>
</feature>
<evidence type="ECO:0000256" key="2">
    <source>
        <dbReference type="ARBA" id="ARBA00022475"/>
    </source>
</evidence>
<comment type="similarity">
    <text evidence="6">Belongs to the LPG synthase family.</text>
</comment>
<organism evidence="7 8">
    <name type="scientific">Candidatus Enterococcus lowellii</name>
    <dbReference type="NCBI Taxonomy" id="2230877"/>
    <lineage>
        <taxon>Bacteria</taxon>
        <taxon>Bacillati</taxon>
        <taxon>Bacillota</taxon>
        <taxon>Bacilli</taxon>
        <taxon>Lactobacillales</taxon>
        <taxon>Enterococcaceae</taxon>
        <taxon>Enterococcus</taxon>
    </lineage>
</organism>
<feature type="transmembrane region" description="Helical" evidence="6">
    <location>
        <begin position="42"/>
        <end position="59"/>
    </location>
</feature>
<keyword evidence="6" id="KW-0046">Antibiotic resistance</keyword>
<dbReference type="EMBL" id="CP147251">
    <property type="protein sequence ID" value="WYJ77022.1"/>
    <property type="molecule type" value="Genomic_DNA"/>
</dbReference>
<feature type="transmembrane region" description="Helical" evidence="6">
    <location>
        <begin position="9"/>
        <end position="27"/>
    </location>
</feature>
<comment type="catalytic activity">
    <reaction evidence="6">
        <text>L-lysyl-tRNA(Lys) + a 1,2-diacyl-sn-glycero-3-phospho-(1'-sn-glycerol) = a 1,2-diacyl-sn-glycero-3-phospho-1'-(3'-O-L-lysyl)-sn-glycerol + tRNA(Lys)</text>
        <dbReference type="Rhea" id="RHEA:10668"/>
        <dbReference type="Rhea" id="RHEA-COMP:9696"/>
        <dbReference type="Rhea" id="RHEA-COMP:9697"/>
        <dbReference type="ChEBI" id="CHEBI:64716"/>
        <dbReference type="ChEBI" id="CHEBI:75792"/>
        <dbReference type="ChEBI" id="CHEBI:78442"/>
        <dbReference type="ChEBI" id="CHEBI:78529"/>
        <dbReference type="EC" id="2.3.2.3"/>
    </reaction>
</comment>
<dbReference type="EC" id="2.3.2.3" evidence="6"/>
<evidence type="ECO:0000256" key="4">
    <source>
        <dbReference type="ARBA" id="ARBA00022989"/>
    </source>
</evidence>
<evidence type="ECO:0000313" key="8">
    <source>
        <dbReference type="Proteomes" id="UP000664701"/>
    </source>
</evidence>
<keyword evidence="6" id="KW-0808">Transferase</keyword>
<feature type="transmembrane region" description="Helical" evidence="6">
    <location>
        <begin position="229"/>
        <end position="248"/>
    </location>
</feature>
<evidence type="ECO:0000256" key="1">
    <source>
        <dbReference type="ARBA" id="ARBA00004651"/>
    </source>
</evidence>
<sequence length="344" mass="38918">MKINAKAKFILNILALLLIFGIMFYLIKNSLSDILAELKETTIIVLVGVVFLGIAYQFFEGWSIRSIVTGFSKKFRIFDGMLTAFYVAFYRVITFGMGTLISEINFYNRKGLKVSQGMGVAALHMIMYKGAILTYAIFALIIQFSLFYEHAPKMIPLILLGMVMTGVIISFFLVISISLKLQVGFVMLCHRFLKTKKMRDFVDRCNIQIYSLRETVSSVLKDRTALVKIYLLNLLKLSMWYLIPYVCLVDNHPDIDFLLVFSLISFTLVLAGVLPSPAGIGAFEFVYLFLFSPLVGTVDAVSSMLLYRFASYVLPFLLGFVGVLVDRKNAISNELEELKAERSE</sequence>
<evidence type="ECO:0000313" key="7">
    <source>
        <dbReference type="EMBL" id="WYJ77022.1"/>
    </source>
</evidence>